<keyword evidence="2" id="KW-1185">Reference proteome</keyword>
<name>M2YIB5_DOTSN</name>
<organism evidence="1 2">
    <name type="scientific">Dothistroma septosporum (strain NZE10 / CBS 128990)</name>
    <name type="common">Red band needle blight fungus</name>
    <name type="synonym">Mycosphaerella pini</name>
    <dbReference type="NCBI Taxonomy" id="675120"/>
    <lineage>
        <taxon>Eukaryota</taxon>
        <taxon>Fungi</taxon>
        <taxon>Dikarya</taxon>
        <taxon>Ascomycota</taxon>
        <taxon>Pezizomycotina</taxon>
        <taxon>Dothideomycetes</taxon>
        <taxon>Dothideomycetidae</taxon>
        <taxon>Mycosphaerellales</taxon>
        <taxon>Mycosphaerellaceae</taxon>
        <taxon>Dothistroma</taxon>
    </lineage>
</organism>
<evidence type="ECO:0000313" key="1">
    <source>
        <dbReference type="EMBL" id="EME38656.1"/>
    </source>
</evidence>
<dbReference type="HOGENOM" id="CLU_1948768_0_0_1"/>
<reference evidence="2" key="1">
    <citation type="journal article" date="2012" name="PLoS Genet.">
        <title>The genomes of the fungal plant pathogens Cladosporium fulvum and Dothistroma septosporum reveal adaptation to different hosts and lifestyles but also signatures of common ancestry.</title>
        <authorList>
            <person name="de Wit P.J.G.M."/>
            <person name="van der Burgt A."/>
            <person name="Oekmen B."/>
            <person name="Stergiopoulos I."/>
            <person name="Abd-Elsalam K.A."/>
            <person name="Aerts A.L."/>
            <person name="Bahkali A.H."/>
            <person name="Beenen H.G."/>
            <person name="Chettri P."/>
            <person name="Cox M.P."/>
            <person name="Datema E."/>
            <person name="de Vries R.P."/>
            <person name="Dhillon B."/>
            <person name="Ganley A.R."/>
            <person name="Griffiths S.A."/>
            <person name="Guo Y."/>
            <person name="Hamelin R.C."/>
            <person name="Henrissat B."/>
            <person name="Kabir M.S."/>
            <person name="Jashni M.K."/>
            <person name="Kema G."/>
            <person name="Klaubauf S."/>
            <person name="Lapidus A."/>
            <person name="Levasseur A."/>
            <person name="Lindquist E."/>
            <person name="Mehrabi R."/>
            <person name="Ohm R.A."/>
            <person name="Owen T.J."/>
            <person name="Salamov A."/>
            <person name="Schwelm A."/>
            <person name="Schijlen E."/>
            <person name="Sun H."/>
            <person name="van den Burg H.A."/>
            <person name="van Ham R.C.H.J."/>
            <person name="Zhang S."/>
            <person name="Goodwin S.B."/>
            <person name="Grigoriev I.V."/>
            <person name="Collemare J."/>
            <person name="Bradshaw R.E."/>
        </authorList>
    </citation>
    <scope>NUCLEOTIDE SEQUENCE [LARGE SCALE GENOMIC DNA]</scope>
    <source>
        <strain evidence="2">NZE10 / CBS 128990</strain>
    </source>
</reference>
<gene>
    <name evidence="1" type="ORF">DOTSEDRAFT_28884</name>
</gene>
<dbReference type="Proteomes" id="UP000016933">
    <property type="component" value="Unassembled WGS sequence"/>
</dbReference>
<accession>M2YIB5</accession>
<protein>
    <submittedName>
        <fullName evidence="1">Uncharacterized protein</fullName>
    </submittedName>
</protein>
<reference evidence="1 2" key="2">
    <citation type="journal article" date="2012" name="PLoS Pathog.">
        <title>Diverse lifestyles and strategies of plant pathogenesis encoded in the genomes of eighteen Dothideomycetes fungi.</title>
        <authorList>
            <person name="Ohm R.A."/>
            <person name="Feau N."/>
            <person name="Henrissat B."/>
            <person name="Schoch C.L."/>
            <person name="Horwitz B.A."/>
            <person name="Barry K.W."/>
            <person name="Condon B.J."/>
            <person name="Copeland A.C."/>
            <person name="Dhillon B."/>
            <person name="Glaser F."/>
            <person name="Hesse C.N."/>
            <person name="Kosti I."/>
            <person name="LaButti K."/>
            <person name="Lindquist E.A."/>
            <person name="Lucas S."/>
            <person name="Salamov A.A."/>
            <person name="Bradshaw R.E."/>
            <person name="Ciuffetti L."/>
            <person name="Hamelin R.C."/>
            <person name="Kema G.H.J."/>
            <person name="Lawrence C."/>
            <person name="Scott J.A."/>
            <person name="Spatafora J.W."/>
            <person name="Turgeon B.G."/>
            <person name="de Wit P.J.G.M."/>
            <person name="Zhong S."/>
            <person name="Goodwin S.B."/>
            <person name="Grigoriev I.V."/>
        </authorList>
    </citation>
    <scope>NUCLEOTIDE SEQUENCE [LARGE SCALE GENOMIC DNA]</scope>
    <source>
        <strain evidence="2">NZE10 / CBS 128990</strain>
    </source>
</reference>
<dbReference type="AlphaFoldDB" id="M2YIB5"/>
<proteinExistence type="predicted"/>
<sequence>MKAILYQRIRSPSIELETLYLTSEVLKEAVPQKQKSISIQDSLPPDHLQHFSIQSITTIAGRPPDQQYFTLSAELVRQRSGYFRCMIGKFKSLGMTASVLLPDIWTKLFGAYGEWCTQLWCSREWKNEI</sequence>
<dbReference type="EMBL" id="KB446546">
    <property type="protein sequence ID" value="EME38656.1"/>
    <property type="molecule type" value="Genomic_DNA"/>
</dbReference>
<evidence type="ECO:0000313" key="2">
    <source>
        <dbReference type="Proteomes" id="UP000016933"/>
    </source>
</evidence>